<feature type="non-terminal residue" evidence="1">
    <location>
        <position position="78"/>
    </location>
</feature>
<accession>A0A1Y3E9L7</accession>
<evidence type="ECO:0000313" key="1">
    <source>
        <dbReference type="EMBL" id="OUC41804.1"/>
    </source>
</evidence>
<sequence>MEVQFVINDEHIHKTLKALYPNHPEYYLLEDIPTADSVGHVVAEKSENVSIVCTAVALFPPKDSETLLLLTAMKCLPR</sequence>
<comment type="caution">
    <text evidence="1">The sequence shown here is derived from an EMBL/GenBank/DDBJ whole genome shotgun (WGS) entry which is preliminary data.</text>
</comment>
<dbReference type="Proteomes" id="UP000243006">
    <property type="component" value="Unassembled WGS sequence"/>
</dbReference>
<dbReference type="AlphaFoldDB" id="A0A1Y3E9L7"/>
<organism evidence="1 2">
    <name type="scientific">Trichinella nativa</name>
    <dbReference type="NCBI Taxonomy" id="6335"/>
    <lineage>
        <taxon>Eukaryota</taxon>
        <taxon>Metazoa</taxon>
        <taxon>Ecdysozoa</taxon>
        <taxon>Nematoda</taxon>
        <taxon>Enoplea</taxon>
        <taxon>Dorylaimia</taxon>
        <taxon>Trichinellida</taxon>
        <taxon>Trichinellidae</taxon>
        <taxon>Trichinella</taxon>
    </lineage>
</organism>
<reference evidence="1 2" key="1">
    <citation type="submission" date="2015-04" db="EMBL/GenBank/DDBJ databases">
        <title>Draft genome of the roundworm Trichinella nativa.</title>
        <authorList>
            <person name="Mitreva M."/>
        </authorList>
    </citation>
    <scope>NUCLEOTIDE SEQUENCE [LARGE SCALE GENOMIC DNA]</scope>
    <source>
        <strain evidence="1 2">ISS45</strain>
    </source>
</reference>
<proteinExistence type="predicted"/>
<name>A0A1Y3E9L7_9BILA</name>
<gene>
    <name evidence="1" type="ORF">D917_10684</name>
</gene>
<dbReference type="EMBL" id="LVZM01019591">
    <property type="protein sequence ID" value="OUC41804.1"/>
    <property type="molecule type" value="Genomic_DNA"/>
</dbReference>
<protein>
    <submittedName>
        <fullName evidence="1">Uncharacterized protein</fullName>
    </submittedName>
</protein>
<evidence type="ECO:0000313" key="2">
    <source>
        <dbReference type="Proteomes" id="UP000243006"/>
    </source>
</evidence>